<dbReference type="AlphaFoldDB" id="A0A6M2DXN6"/>
<dbReference type="InterPro" id="IPR031734">
    <property type="entry name" value="MBF2"/>
</dbReference>
<feature type="signal peptide" evidence="1">
    <location>
        <begin position="1"/>
        <end position="18"/>
    </location>
</feature>
<reference evidence="2" key="1">
    <citation type="submission" date="2020-03" db="EMBL/GenBank/DDBJ databases">
        <title>Transcriptomic Profiling of the Digestive Tract of the Rat Flea, Xenopsylla cheopis, Following Blood Feeding and Infection with Yersinia pestis.</title>
        <authorList>
            <person name="Bland D.M."/>
            <person name="Martens C.A."/>
            <person name="Virtaneva K."/>
            <person name="Kanakabandi K."/>
            <person name="Long D."/>
            <person name="Rosenke R."/>
            <person name="Saturday G.A."/>
            <person name="Hoyt F.H."/>
            <person name="Bruno D.P."/>
            <person name="Ribeiro J.M.C."/>
            <person name="Hinnebusch J."/>
        </authorList>
    </citation>
    <scope>NUCLEOTIDE SEQUENCE</scope>
</reference>
<sequence>MKFYGLIFVLCFATFSTCSPVGKTNKAIEVKVFGSASEFFKKYPNAQPIEATHNDDGKAVFEYGARVNHDKLMASASDVYTAPSRQDAAIDFNYPGEAPYSITYAKFTVQQDSGVGKVYIVSGGEGQTSLNWAIVSEGIKEAQYTYDIYSIVYV</sequence>
<evidence type="ECO:0000313" key="2">
    <source>
        <dbReference type="EMBL" id="NOV50982.1"/>
    </source>
</evidence>
<evidence type="ECO:0000256" key="1">
    <source>
        <dbReference type="SAM" id="SignalP"/>
    </source>
</evidence>
<dbReference type="EMBL" id="GIIL01007256">
    <property type="protein sequence ID" value="NOV50982.1"/>
    <property type="molecule type" value="Transcribed_RNA"/>
</dbReference>
<keyword evidence="1" id="KW-0732">Signal</keyword>
<dbReference type="Pfam" id="PF15868">
    <property type="entry name" value="MBF2"/>
    <property type="match status" value="1"/>
</dbReference>
<feature type="chain" id="PRO_5026917809" evidence="1">
    <location>
        <begin position="19"/>
        <end position="154"/>
    </location>
</feature>
<name>A0A6M2DXN6_XENCH</name>
<organism evidence="2">
    <name type="scientific">Xenopsylla cheopis</name>
    <name type="common">Oriental rat flea</name>
    <name type="synonym">Pulex cheopis</name>
    <dbReference type="NCBI Taxonomy" id="163159"/>
    <lineage>
        <taxon>Eukaryota</taxon>
        <taxon>Metazoa</taxon>
        <taxon>Ecdysozoa</taxon>
        <taxon>Arthropoda</taxon>
        <taxon>Hexapoda</taxon>
        <taxon>Insecta</taxon>
        <taxon>Pterygota</taxon>
        <taxon>Neoptera</taxon>
        <taxon>Endopterygota</taxon>
        <taxon>Siphonaptera</taxon>
        <taxon>Pulicidae</taxon>
        <taxon>Xenopsyllinae</taxon>
        <taxon>Xenopsylla</taxon>
    </lineage>
</organism>
<protein>
    <submittedName>
        <fullName evidence="2">Putative transcription activator mbf2</fullName>
    </submittedName>
</protein>
<accession>A0A6M2DXN6</accession>
<proteinExistence type="predicted"/>